<dbReference type="InterPro" id="IPR050327">
    <property type="entry name" value="Proton-linked_MCT"/>
</dbReference>
<gene>
    <name evidence="6" type="ordered locus">Plabr_4559</name>
</gene>
<dbReference type="PANTHER" id="PTHR11360">
    <property type="entry name" value="MONOCARBOXYLATE TRANSPORTER"/>
    <property type="match status" value="1"/>
</dbReference>
<protein>
    <submittedName>
        <fullName evidence="6">Major facilitator superfamily MFS_1</fullName>
    </submittedName>
</protein>
<evidence type="ECO:0000259" key="5">
    <source>
        <dbReference type="PROSITE" id="PS50850"/>
    </source>
</evidence>
<dbReference type="EMBL" id="CP002546">
    <property type="protein sequence ID" value="ADY62130.1"/>
    <property type="molecule type" value="Genomic_DNA"/>
</dbReference>
<feature type="transmembrane region" description="Helical" evidence="4">
    <location>
        <begin position="66"/>
        <end position="84"/>
    </location>
</feature>
<feature type="transmembrane region" description="Helical" evidence="4">
    <location>
        <begin position="407"/>
        <end position="426"/>
    </location>
</feature>
<evidence type="ECO:0000313" key="6">
    <source>
        <dbReference type="EMBL" id="ADY62130.1"/>
    </source>
</evidence>
<feature type="transmembrane region" description="Helical" evidence="4">
    <location>
        <begin position="185"/>
        <end position="204"/>
    </location>
</feature>
<accession>F0SN87</accession>
<dbReference type="KEGG" id="pbs:Plabr_4559"/>
<keyword evidence="7" id="KW-1185">Reference proteome</keyword>
<proteinExistence type="predicted"/>
<feature type="transmembrane region" description="Helical" evidence="4">
    <location>
        <begin position="158"/>
        <end position="179"/>
    </location>
</feature>
<dbReference type="InterPro" id="IPR011701">
    <property type="entry name" value="MFS"/>
</dbReference>
<name>F0SN87_RUBBR</name>
<feature type="transmembrane region" description="Helical" evidence="4">
    <location>
        <begin position="96"/>
        <end position="119"/>
    </location>
</feature>
<dbReference type="SUPFAM" id="SSF103473">
    <property type="entry name" value="MFS general substrate transporter"/>
    <property type="match status" value="1"/>
</dbReference>
<organism evidence="6 7">
    <name type="scientific">Rubinisphaera brasiliensis (strain ATCC 49424 / DSM 5305 / JCM 21570 / IAM 15109 / NBRC 103401 / IFAM 1448)</name>
    <name type="common">Planctomyces brasiliensis</name>
    <dbReference type="NCBI Taxonomy" id="756272"/>
    <lineage>
        <taxon>Bacteria</taxon>
        <taxon>Pseudomonadati</taxon>
        <taxon>Planctomycetota</taxon>
        <taxon>Planctomycetia</taxon>
        <taxon>Planctomycetales</taxon>
        <taxon>Planctomycetaceae</taxon>
        <taxon>Rubinisphaera</taxon>
    </lineage>
</organism>
<keyword evidence="3 4" id="KW-0472">Membrane</keyword>
<dbReference type="Gene3D" id="1.20.1250.20">
    <property type="entry name" value="MFS general substrate transporter like domains"/>
    <property type="match status" value="2"/>
</dbReference>
<reference evidence="7" key="1">
    <citation type="submission" date="2011-02" db="EMBL/GenBank/DDBJ databases">
        <title>The complete genome of Planctomyces brasiliensis DSM 5305.</title>
        <authorList>
            <person name="Lucas S."/>
            <person name="Copeland A."/>
            <person name="Lapidus A."/>
            <person name="Bruce D."/>
            <person name="Goodwin L."/>
            <person name="Pitluck S."/>
            <person name="Kyrpides N."/>
            <person name="Mavromatis K."/>
            <person name="Pagani I."/>
            <person name="Ivanova N."/>
            <person name="Ovchinnikova G."/>
            <person name="Lu M."/>
            <person name="Detter J.C."/>
            <person name="Han C."/>
            <person name="Land M."/>
            <person name="Hauser L."/>
            <person name="Markowitz V."/>
            <person name="Cheng J.-F."/>
            <person name="Hugenholtz P."/>
            <person name="Woyke T."/>
            <person name="Wu D."/>
            <person name="Tindall B."/>
            <person name="Pomrenke H.G."/>
            <person name="Brambilla E."/>
            <person name="Klenk H.-P."/>
            <person name="Eisen J.A."/>
        </authorList>
    </citation>
    <scope>NUCLEOTIDE SEQUENCE [LARGE SCALE GENOMIC DNA]</scope>
    <source>
        <strain evidence="7">ATCC 49424 / DSM 5305 / JCM 21570 / NBRC 103401 / IFAM 1448</strain>
    </source>
</reference>
<feature type="transmembrane region" description="Helical" evidence="4">
    <location>
        <begin position="315"/>
        <end position="334"/>
    </location>
</feature>
<evidence type="ECO:0000256" key="3">
    <source>
        <dbReference type="ARBA" id="ARBA00023136"/>
    </source>
</evidence>
<evidence type="ECO:0000256" key="4">
    <source>
        <dbReference type="SAM" id="Phobius"/>
    </source>
</evidence>
<feature type="transmembrane region" description="Helical" evidence="4">
    <location>
        <begin position="125"/>
        <end position="146"/>
    </location>
</feature>
<evidence type="ECO:0000256" key="2">
    <source>
        <dbReference type="ARBA" id="ARBA00022989"/>
    </source>
</evidence>
<dbReference type="AlphaFoldDB" id="F0SN87"/>
<dbReference type="PANTHER" id="PTHR11360:SF308">
    <property type="entry name" value="BLL3089 PROTEIN"/>
    <property type="match status" value="1"/>
</dbReference>
<dbReference type="InterPro" id="IPR020846">
    <property type="entry name" value="MFS_dom"/>
</dbReference>
<dbReference type="Proteomes" id="UP000006860">
    <property type="component" value="Chromosome"/>
</dbReference>
<feature type="transmembrane region" description="Helical" evidence="4">
    <location>
        <begin position="259"/>
        <end position="277"/>
    </location>
</feature>
<dbReference type="GO" id="GO:0022857">
    <property type="term" value="F:transmembrane transporter activity"/>
    <property type="evidence" value="ECO:0007669"/>
    <property type="project" value="InterPro"/>
</dbReference>
<sequence>MSTSSAPTASQSQTRQLLTSRFYYGWIMLPLAMLALAASAPGQTYGVMIFNEHIRTSLQLSHSQLAFAYTLGTIIGCLPITFFGSLMDRYGLRRTILVMLCLFSLACGLMSLVSNWFMLLAGFTFLRMLGPGALAFLSSNTLSFWFDRKLGTVEGIRSTGTALSMMIAPILGLFLLQQFGWQKAYLALGGLIACGLLPAFWYLFRNSPSEFGRGLDGVEVIQRDEVEKSHAAVKHPQVDFTLAEAIRTPAFWIFGSSKAMYALIQTAFFFSLVPILTESGFGETEAASLTTIFGTTLIVMQMVGGALADRFPPTALLFVGLSFFSTGLALVSFASTGGMLLLAGVLFGCGQGTFFGAMQPIWARCYGRTHLGKIRGFLMTMMVGSSSIGPLVAGVTFDMWGSFSPAMYAFTLAPIPLAILCLLAPLPSKREAEVAKGECVAAATS</sequence>
<feature type="transmembrane region" description="Helical" evidence="4">
    <location>
        <begin position="340"/>
        <end position="362"/>
    </location>
</feature>
<evidence type="ECO:0000313" key="7">
    <source>
        <dbReference type="Proteomes" id="UP000006860"/>
    </source>
</evidence>
<dbReference type="OrthoDB" id="182417at2"/>
<evidence type="ECO:0000256" key="1">
    <source>
        <dbReference type="ARBA" id="ARBA00022692"/>
    </source>
</evidence>
<feature type="transmembrane region" description="Helical" evidence="4">
    <location>
        <begin position="374"/>
        <end position="395"/>
    </location>
</feature>
<keyword evidence="2 4" id="KW-1133">Transmembrane helix</keyword>
<dbReference type="eggNOG" id="COG2814">
    <property type="taxonomic scope" value="Bacteria"/>
</dbReference>
<dbReference type="PROSITE" id="PS50850">
    <property type="entry name" value="MFS"/>
    <property type="match status" value="1"/>
</dbReference>
<dbReference type="Pfam" id="PF07690">
    <property type="entry name" value="MFS_1"/>
    <property type="match status" value="1"/>
</dbReference>
<feature type="domain" description="Major facilitator superfamily (MFS) profile" evidence="5">
    <location>
        <begin position="18"/>
        <end position="430"/>
    </location>
</feature>
<feature type="transmembrane region" description="Helical" evidence="4">
    <location>
        <begin position="289"/>
        <end position="308"/>
    </location>
</feature>
<dbReference type="RefSeq" id="WP_013630834.1">
    <property type="nucleotide sequence ID" value="NC_015174.1"/>
</dbReference>
<dbReference type="InterPro" id="IPR036259">
    <property type="entry name" value="MFS_trans_sf"/>
</dbReference>
<feature type="transmembrane region" description="Helical" evidence="4">
    <location>
        <begin position="21"/>
        <end position="40"/>
    </location>
</feature>
<dbReference type="HOGENOM" id="CLU_001265_59_9_0"/>
<keyword evidence="1 4" id="KW-0812">Transmembrane</keyword>